<dbReference type="EMBL" id="CP007637">
    <property type="protein sequence ID" value="AIB36855.1"/>
    <property type="molecule type" value="Genomic_DNA"/>
</dbReference>
<protein>
    <submittedName>
        <fullName evidence="2">Uncharacterized protein</fullName>
    </submittedName>
</protein>
<reference evidence="2 3" key="1">
    <citation type="submission" date="2014-05" db="EMBL/GenBank/DDBJ databases">
        <title>Pseudomonas simiae WCS417.</title>
        <authorList>
            <person name="Berendsen R.L."/>
        </authorList>
    </citation>
    <scope>NUCLEOTIDE SEQUENCE [LARGE SCALE GENOMIC DNA]</scope>
    <source>
        <strain evidence="2 3">WCS417</strain>
    </source>
</reference>
<accession>A0A1N7TZY6</accession>
<dbReference type="eggNOG" id="COG3209">
    <property type="taxonomic scope" value="Bacteria"/>
</dbReference>
<evidence type="ECO:0000256" key="1">
    <source>
        <dbReference type="SAM" id="MobiDB-lite"/>
    </source>
</evidence>
<evidence type="ECO:0000313" key="3">
    <source>
        <dbReference type="Proteomes" id="UP000027308"/>
    </source>
</evidence>
<feature type="compositionally biased region" description="Pro residues" evidence="1">
    <location>
        <begin position="17"/>
        <end position="29"/>
    </location>
</feature>
<name>A0A1N7TZY6_9PSED</name>
<evidence type="ECO:0000313" key="2">
    <source>
        <dbReference type="EMBL" id="AIB36855.1"/>
    </source>
</evidence>
<sequence length="1352" mass="147232">MVSSTQSATVSAATYQSPPPDAQQPPSPQSAPQAPDWLELIKSTPRYIADAELAGTYAAALTRAAQDLPLPVTGSEAVYPVPVDSTFGQWRNHLDSLVAGDDFKQWAHANRVDLSRPLRIFPPSDTTPGWIQAYAKPSASGEAGARASILALGAQFSDGQSLPASWPLIMQTSKTLAAGNISVSVPSPGRSDPVTHAKRPADLKDIATFYGEQVPHSREALTERANDVKHANTFPLPGAVLSPAQFELRSETALEQQQREWGDVRNNNRLCQLLSTAITPPSASANATDSPPSFIDSPHTSEQAAQHEKTLIAQMLDSDAFKLNVDPTSWYVQDEQLAPEASVSLRRFITDKGWIVPQTKDDINNLIKSIQRGPLPSIPHGNLTGALSWAAALTLDEKKQLYSHIRFNNLKLPDLGASHAVNNEGGAFTYLTKNRHWTDAELNAPREIVEDILRSPKARTLEAALQRKMGVAGDTDGSDMTLAAILLGLDAPTAHDVSKRNECAGFDLAAPRFYGQPLSHIKQALIPHLAESGRCTARMAPVAAFMLLSSAAPELLVKDIPADVTYGSPAWATLKATVAYIEAKSPGSSSLMSFAEVVKYAAIDPVATEDQALLNAAKLDMVIDWALVHGVLSPSPTGRYSDEQLDTAQKTFSEVMSELQTTPGDITAKVPLLKDQALEELGKRYKNVPFELAVLTTPQARANNALNNDILHTNTGPYSLLDLYLSGRAPAPQEDNTWYSLREQALPGTTTGLLHHLPDIKSVHRLAVANYQQRRESGLVTLSKHLIAQQPISDRKQLEYGKLEIFIEGTVIKHRVVTKSGAVNLDQSTPSQDPSKRALIIKSTHENKVKFYEFCPQHNYLKARDDLGSAFVPGPQGLWIKAPTPHLAGEKFSNTAITPFSVSQTDSHKLQAITPPADASVPASYNSARSQFLGELLSKHTLGDVELEQLVNASGHTTRFDEEDEEFERNRELLFASMVVVNPIRNVLNGDWLAVASDIVFDGVMYLTTAGLGKVAGAAAKPVNSALKQSGKPFGRRLFTQTPAQPSGGLNANFHKFSPGKTGQYDFSDLARKPDIAQGTYKRSLTEFSTPARFDRTTRKWYAVDPKTNKTYGKPLEDFKPQVSAAPGTSTPAMTPQQRALDIGLSRDNVIQMGGPMRDLKLIGNEVHTFTDTYKGTNRLNVVAHGIKRNWVERITGDGTKIIMDNTLYDAPGLAKLLRAKGVDLTSADNVRLLVCYSAEGRSKAFGRLFQQEINKPVKAFEGTVSLTHGSTSVTAIRNGVRNEVLRNYPNGTSAVIEQATDLLTEGLFNGKAIPHIQKNHGQTIRINIAPPGLPPIHDDLRITYRPRQFTR</sequence>
<gene>
    <name evidence="2" type="ORF">PS417_14955</name>
</gene>
<feature type="compositionally biased region" description="Polar residues" evidence="1">
    <location>
        <begin position="280"/>
        <end position="291"/>
    </location>
</feature>
<feature type="region of interest" description="Disordered" evidence="1">
    <location>
        <begin position="1"/>
        <end position="34"/>
    </location>
</feature>
<feature type="region of interest" description="Disordered" evidence="1">
    <location>
        <begin position="280"/>
        <end position="306"/>
    </location>
</feature>
<organism evidence="2 3">
    <name type="scientific">Pseudomonas simiae</name>
    <dbReference type="NCBI Taxonomy" id="321846"/>
    <lineage>
        <taxon>Bacteria</taxon>
        <taxon>Pseudomonadati</taxon>
        <taxon>Pseudomonadota</taxon>
        <taxon>Gammaproteobacteria</taxon>
        <taxon>Pseudomonadales</taxon>
        <taxon>Pseudomonadaceae</taxon>
        <taxon>Pseudomonas</taxon>
    </lineage>
</organism>
<proteinExistence type="predicted"/>
<dbReference type="Proteomes" id="UP000027308">
    <property type="component" value="Chromosome"/>
</dbReference>
<feature type="compositionally biased region" description="Low complexity" evidence="1">
    <location>
        <begin position="1"/>
        <end position="16"/>
    </location>
</feature>